<dbReference type="GO" id="GO:0004540">
    <property type="term" value="F:RNA nuclease activity"/>
    <property type="evidence" value="ECO:0007669"/>
    <property type="project" value="InterPro"/>
</dbReference>
<evidence type="ECO:0000256" key="3">
    <source>
        <dbReference type="ARBA" id="ARBA00022801"/>
    </source>
</evidence>
<proteinExistence type="predicted"/>
<keyword evidence="2" id="KW-0540">Nuclease</keyword>
<dbReference type="EMBL" id="JAAGYR010000003">
    <property type="protein sequence ID" value="NEN75178.1"/>
    <property type="molecule type" value="Genomic_DNA"/>
</dbReference>
<sequence length="61" mass="7268">MNRKDYRIVDYLSYITECILNIENYAKEISEEEFLSNQLVKDAVLYNFAIMGEASFKAFFR</sequence>
<accession>A0A6L9Y5R9</accession>
<keyword evidence="5" id="KW-1185">Reference proteome</keyword>
<dbReference type="Proteomes" id="UP000477651">
    <property type="component" value="Unassembled WGS sequence"/>
</dbReference>
<evidence type="ECO:0000256" key="1">
    <source>
        <dbReference type="ARBA" id="ARBA00022649"/>
    </source>
</evidence>
<dbReference type="InterPro" id="IPR008201">
    <property type="entry name" value="HepT-like"/>
</dbReference>
<evidence type="ECO:0000313" key="5">
    <source>
        <dbReference type="Proteomes" id="UP000477651"/>
    </source>
</evidence>
<protein>
    <submittedName>
        <fullName evidence="4">DUF86 domain-containing protein</fullName>
    </submittedName>
</protein>
<dbReference type="RefSeq" id="WP_163763904.1">
    <property type="nucleotide sequence ID" value="NZ_JAAGYR010000003.1"/>
</dbReference>
<reference evidence="4 5" key="1">
    <citation type="submission" date="2020-02" db="EMBL/GenBank/DDBJ databases">
        <title>Pelistega sp. NLN82 were isolated from wild rodents of the Hainan Island.</title>
        <authorList>
            <person name="Niu N."/>
            <person name="Zhou J."/>
        </authorList>
    </citation>
    <scope>NUCLEOTIDE SEQUENCE [LARGE SCALE GENOMIC DNA]</scope>
    <source>
        <strain evidence="4 5">NLN82</strain>
    </source>
</reference>
<dbReference type="AlphaFoldDB" id="A0A6L9Y5R9"/>
<dbReference type="Pfam" id="PF01934">
    <property type="entry name" value="HepT-like"/>
    <property type="match status" value="1"/>
</dbReference>
<dbReference type="GO" id="GO:0110001">
    <property type="term" value="C:toxin-antitoxin complex"/>
    <property type="evidence" value="ECO:0007669"/>
    <property type="project" value="InterPro"/>
</dbReference>
<dbReference type="GO" id="GO:0016787">
    <property type="term" value="F:hydrolase activity"/>
    <property type="evidence" value="ECO:0007669"/>
    <property type="project" value="UniProtKB-KW"/>
</dbReference>
<keyword evidence="1" id="KW-1277">Toxin-antitoxin system</keyword>
<comment type="caution">
    <text evidence="4">The sequence shown here is derived from an EMBL/GenBank/DDBJ whole genome shotgun (WGS) entry which is preliminary data.</text>
</comment>
<name>A0A6L9Y5R9_9BURK</name>
<evidence type="ECO:0000313" key="4">
    <source>
        <dbReference type="EMBL" id="NEN75178.1"/>
    </source>
</evidence>
<gene>
    <name evidence="4" type="ORF">F9B74_02400</name>
</gene>
<evidence type="ECO:0000256" key="2">
    <source>
        <dbReference type="ARBA" id="ARBA00022722"/>
    </source>
</evidence>
<keyword evidence="3" id="KW-0378">Hydrolase</keyword>
<organism evidence="4 5">
    <name type="scientific">Pelistega ratti</name>
    <dbReference type="NCBI Taxonomy" id="2652177"/>
    <lineage>
        <taxon>Bacteria</taxon>
        <taxon>Pseudomonadati</taxon>
        <taxon>Pseudomonadota</taxon>
        <taxon>Betaproteobacteria</taxon>
        <taxon>Burkholderiales</taxon>
        <taxon>Alcaligenaceae</taxon>
        <taxon>Pelistega</taxon>
    </lineage>
</organism>